<dbReference type="GO" id="GO:0000329">
    <property type="term" value="C:fungal-type vacuole membrane"/>
    <property type="evidence" value="ECO:0007669"/>
    <property type="project" value="TreeGrafter"/>
</dbReference>
<dbReference type="EMBL" id="LASV01000044">
    <property type="protein sequence ID" value="KKA24897.1"/>
    <property type="molecule type" value="Genomic_DNA"/>
</dbReference>
<keyword evidence="4 8" id="KW-0472">Membrane</keyword>
<feature type="transmembrane region" description="Helical" evidence="8">
    <location>
        <begin position="761"/>
        <end position="786"/>
    </location>
</feature>
<keyword evidence="11" id="KW-1185">Reference proteome</keyword>
<feature type="chain" id="PRO_5002482418" evidence="9">
    <location>
        <begin position="23"/>
        <end position="845"/>
    </location>
</feature>
<feature type="region of interest" description="Disordered" evidence="7">
    <location>
        <begin position="117"/>
        <end position="228"/>
    </location>
</feature>
<keyword evidence="2 8" id="KW-0812">Transmembrane</keyword>
<dbReference type="PANTHER" id="PTHR16201">
    <property type="entry name" value="SEVEN TRANSMEMBRANE PROTEIN 1-RELATED"/>
    <property type="match status" value="1"/>
</dbReference>
<evidence type="ECO:0000256" key="4">
    <source>
        <dbReference type="ARBA" id="ARBA00023136"/>
    </source>
</evidence>
<sequence length="845" mass="89891">MGPFRNKRLFLPLLLSIKHAASVSLSQFQQIAGFSDSCMAVWTETIPGCTTRDFGKHRTCSAVCVAGLDIISEEVKRACHDAHVDSDTLLGQFLQGSGVSILCPNVDEASTTTETTFIESTSQTQPFSAEPASTNSQPASQTAETTTTTTSTTQTTSQEQTSTASPQPTAAATSISATSTSTSSSVTSTTPSPSTLEISIGATTGTITTTNTEQSRASRTTSSAASSTTNIEAKGFGGVGDAFNILGNDASQSKQLSQLIVGGGGADRTIGVSGRCSLWGRTNHRPLALSRIPLPLGFPVWAVSGVTPSPSSPQRLQPSGGQQSSSSSSSSSSSLAASCPPLPVLPVQLSTTSTRCAPWITVAPSLSVTVTRDYIPIQGAIARHSSVLTLVVLPFTAVRSYLPQFATLTAGYQKSIYAERIMSRLLQILDGPSLPKHCEPASEFLTVISSRLHTCVPTALGLVSTILGCLSILSWLFAQLPQIYKNYKLQSTAGLSVFFLVEWCLGDTANLLGAIFTRQAGWQVIIASYYVFVDVVLVIQYFWYTYVRGQGKGKIGLDSIDYRGGHGDIFEGIAPSEDGTIRSASPERTWPSEPKTVGLSKSNTTDSPQFYSPSYSNEKSSFRRSTSRTASGSLPTVSPKSILLTSMLCAMLANASPTGSHSGPQLLEDSHESATEMVGRILSWISTTLYLGSRLPQLYKNYRRKSTSGLSPLLFMAAFGGNFFYSASLLTNPNAWYDFPPYGGGGWADAGGNNRLEWVGLAIPFFLGAAGVLSLDALMGVQFLIYGERGAEPVVRVNDPRGGRSRWRRVSGWMRGWIPSGDKEPAAPDEARALLAGVHDRYGAV</sequence>
<dbReference type="GO" id="GO:0034488">
    <property type="term" value="P:basic amino acid transmembrane export from vacuole"/>
    <property type="evidence" value="ECO:0007669"/>
    <property type="project" value="TreeGrafter"/>
</dbReference>
<feature type="transmembrane region" description="Helical" evidence="8">
    <location>
        <begin position="522"/>
        <end position="544"/>
    </location>
</feature>
<feature type="region of interest" description="Disordered" evidence="7">
    <location>
        <begin position="575"/>
        <end position="636"/>
    </location>
</feature>
<evidence type="ECO:0000256" key="1">
    <source>
        <dbReference type="ARBA" id="ARBA00004141"/>
    </source>
</evidence>
<evidence type="ECO:0000256" key="9">
    <source>
        <dbReference type="SAM" id="SignalP"/>
    </source>
</evidence>
<organism evidence="10 11">
    <name type="scientific">Rasamsonia emersonii (strain ATCC 16479 / CBS 393.64 / IMI 116815)</name>
    <dbReference type="NCBI Taxonomy" id="1408163"/>
    <lineage>
        <taxon>Eukaryota</taxon>
        <taxon>Fungi</taxon>
        <taxon>Dikarya</taxon>
        <taxon>Ascomycota</taxon>
        <taxon>Pezizomycotina</taxon>
        <taxon>Eurotiomycetes</taxon>
        <taxon>Eurotiomycetidae</taxon>
        <taxon>Eurotiales</taxon>
        <taxon>Trichocomaceae</taxon>
        <taxon>Rasamsonia</taxon>
    </lineage>
</organism>
<evidence type="ECO:0000256" key="3">
    <source>
        <dbReference type="ARBA" id="ARBA00022989"/>
    </source>
</evidence>
<comment type="subcellular location">
    <subcellularLocation>
        <location evidence="1">Membrane</location>
        <topology evidence="1">Multi-pass membrane protein</topology>
    </subcellularLocation>
</comment>
<dbReference type="Gene3D" id="1.20.1280.290">
    <property type="match status" value="2"/>
</dbReference>
<dbReference type="PANTHER" id="PTHR16201:SF34">
    <property type="entry name" value="LYSOSOMAL AMINO ACID TRANSPORTER 1"/>
    <property type="match status" value="1"/>
</dbReference>
<keyword evidence="9" id="KW-0732">Signal</keyword>
<feature type="signal peptide" evidence="9">
    <location>
        <begin position="1"/>
        <end position="22"/>
    </location>
</feature>
<dbReference type="Pfam" id="PF04193">
    <property type="entry name" value="PQ-loop"/>
    <property type="match status" value="2"/>
</dbReference>
<keyword evidence="3 8" id="KW-1133">Transmembrane helix</keyword>
<dbReference type="GO" id="GO:0015174">
    <property type="term" value="F:basic amino acid transmembrane transporter activity"/>
    <property type="evidence" value="ECO:0007669"/>
    <property type="project" value="TreeGrafter"/>
</dbReference>
<evidence type="ECO:0000256" key="2">
    <source>
        <dbReference type="ARBA" id="ARBA00022692"/>
    </source>
</evidence>
<dbReference type="FunFam" id="1.20.1280.290:FF:000009">
    <property type="entry name" value="PQ loop repeat family protein"/>
    <property type="match status" value="1"/>
</dbReference>
<dbReference type="AlphaFoldDB" id="A0A0F4Z311"/>
<feature type="compositionally biased region" description="Low complexity" evidence="7">
    <location>
        <begin position="308"/>
        <end position="334"/>
    </location>
</feature>
<feature type="compositionally biased region" description="Polar residues" evidence="7">
    <location>
        <begin position="599"/>
        <end position="619"/>
    </location>
</feature>
<reference evidence="10 11" key="1">
    <citation type="submission" date="2015-04" db="EMBL/GenBank/DDBJ databases">
        <authorList>
            <person name="Heijne W.H."/>
            <person name="Fedorova N.D."/>
            <person name="Nierman W.C."/>
            <person name="Vollebregt A.W."/>
            <person name="Zhao Z."/>
            <person name="Wu L."/>
            <person name="Kumar M."/>
            <person name="Stam H."/>
            <person name="van den Berg M.A."/>
            <person name="Pel H.J."/>
        </authorList>
    </citation>
    <scope>NUCLEOTIDE SEQUENCE [LARGE SCALE GENOMIC DNA]</scope>
    <source>
        <strain evidence="10 11">CBS 393.64</strain>
    </source>
</reference>
<accession>A0A0F4Z311</accession>
<comment type="caution">
    <text evidence="10">The sequence shown here is derived from an EMBL/GenBank/DDBJ whole genome shotgun (WGS) entry which is preliminary data.</text>
</comment>
<comment type="catalytic activity">
    <reaction evidence="6">
        <text>L-histidine(out) + L-arginine(in) = L-histidine(in) + L-arginine(out)</text>
        <dbReference type="Rhea" id="RHEA:71063"/>
        <dbReference type="ChEBI" id="CHEBI:32682"/>
        <dbReference type="ChEBI" id="CHEBI:57595"/>
    </reaction>
</comment>
<name>A0A0F4Z311_RASE3</name>
<dbReference type="Proteomes" id="UP000053958">
    <property type="component" value="Unassembled WGS sequence"/>
</dbReference>
<evidence type="ECO:0000313" key="11">
    <source>
        <dbReference type="Proteomes" id="UP000053958"/>
    </source>
</evidence>
<feature type="transmembrane region" description="Helical" evidence="8">
    <location>
        <begin position="492"/>
        <end position="516"/>
    </location>
</feature>
<evidence type="ECO:0000256" key="8">
    <source>
        <dbReference type="SAM" id="Phobius"/>
    </source>
</evidence>
<feature type="region of interest" description="Disordered" evidence="7">
    <location>
        <begin position="307"/>
        <end position="334"/>
    </location>
</feature>
<dbReference type="RefSeq" id="XP_013331509.1">
    <property type="nucleotide sequence ID" value="XM_013476055.1"/>
</dbReference>
<evidence type="ECO:0000256" key="6">
    <source>
        <dbReference type="ARBA" id="ARBA00050768"/>
    </source>
</evidence>
<feature type="compositionally biased region" description="Low complexity" evidence="7">
    <location>
        <begin position="623"/>
        <end position="633"/>
    </location>
</feature>
<dbReference type="GeneID" id="25313427"/>
<evidence type="ECO:0000256" key="5">
    <source>
        <dbReference type="ARBA" id="ARBA00038039"/>
    </source>
</evidence>
<feature type="compositionally biased region" description="Low complexity" evidence="7">
    <location>
        <begin position="203"/>
        <end position="228"/>
    </location>
</feature>
<dbReference type="OrthoDB" id="8048523at2759"/>
<comment type="similarity">
    <text evidence="5">Belongs to the laat-1 family.</text>
</comment>
<protein>
    <submittedName>
        <fullName evidence="10">PQ loop repeat protein</fullName>
    </submittedName>
</protein>
<evidence type="ECO:0000256" key="7">
    <source>
        <dbReference type="SAM" id="MobiDB-lite"/>
    </source>
</evidence>
<feature type="transmembrane region" description="Helical" evidence="8">
    <location>
        <begin position="459"/>
        <end position="480"/>
    </location>
</feature>
<proteinExistence type="inferred from homology"/>
<feature type="compositionally biased region" description="Low complexity" evidence="7">
    <location>
        <begin position="136"/>
        <end position="195"/>
    </location>
</feature>
<evidence type="ECO:0000313" key="10">
    <source>
        <dbReference type="EMBL" id="KKA24897.1"/>
    </source>
</evidence>
<dbReference type="SMART" id="SM00679">
    <property type="entry name" value="CTNS"/>
    <property type="match status" value="2"/>
</dbReference>
<dbReference type="InterPro" id="IPR051415">
    <property type="entry name" value="LAAT-1"/>
</dbReference>
<dbReference type="STRING" id="1408163.A0A0F4Z311"/>
<feature type="compositionally biased region" description="Polar residues" evidence="7">
    <location>
        <begin position="125"/>
        <end position="135"/>
    </location>
</feature>
<dbReference type="InterPro" id="IPR006603">
    <property type="entry name" value="PQ-loop_rpt"/>
</dbReference>
<feature type="transmembrane region" description="Helical" evidence="8">
    <location>
        <begin position="710"/>
        <end position="730"/>
    </location>
</feature>
<gene>
    <name evidence="10" type="ORF">T310_1076</name>
</gene>